<dbReference type="Proteomes" id="UP000593561">
    <property type="component" value="Unassembled WGS sequence"/>
</dbReference>
<feature type="non-terminal residue" evidence="1">
    <location>
        <position position="264"/>
    </location>
</feature>
<sequence length="264" mass="29377">MGGYNKDIVIVDGDFATRTIDEVCSIKFSERVHKLIEISIERMMVVKLLGTGTEFNAFFIKRSMGRVRPLCYCPTMDSHVQYKSTLSSKCRCMGRFAPMTVSIDLSKPLVSNIWIDDYLQKMLTNWKTNGTTKAGVVDQEREVRGLDSCPMDIMRDEGKQVMKKQDHGLDKAKPISRAPLIIANQMDYSLPIFTGNKVHTCLDKEKHVVVSVEEIENMNPNIDKAIDNVCQEMRTIIGAYLEGANGGAYLGGANSGAILKGANV</sequence>
<evidence type="ECO:0000313" key="1">
    <source>
        <dbReference type="EMBL" id="MBA0617295.1"/>
    </source>
</evidence>
<reference evidence="1 2" key="1">
    <citation type="journal article" date="2019" name="Genome Biol. Evol.">
        <title>Insights into the evolution of the New World diploid cottons (Gossypium, subgenus Houzingenia) based on genome sequencing.</title>
        <authorList>
            <person name="Grover C.E."/>
            <person name="Arick M.A. 2nd"/>
            <person name="Thrash A."/>
            <person name="Conover J.L."/>
            <person name="Sanders W.S."/>
            <person name="Peterson D.G."/>
            <person name="Frelichowski J.E."/>
            <person name="Scheffler J.A."/>
            <person name="Scheffler B.E."/>
            <person name="Wendel J.F."/>
        </authorList>
    </citation>
    <scope>NUCLEOTIDE SEQUENCE [LARGE SCALE GENOMIC DNA]</scope>
    <source>
        <strain evidence="1">27</strain>
        <tissue evidence="1">Leaf</tissue>
    </source>
</reference>
<protein>
    <submittedName>
        <fullName evidence="1">Uncharacterized protein</fullName>
    </submittedName>
</protein>
<evidence type="ECO:0000313" key="2">
    <source>
        <dbReference type="Proteomes" id="UP000593561"/>
    </source>
</evidence>
<accession>A0A7J8RUH7</accession>
<comment type="caution">
    <text evidence="1">The sequence shown here is derived from an EMBL/GenBank/DDBJ whole genome shotgun (WGS) entry which is preliminary data.</text>
</comment>
<organism evidence="1 2">
    <name type="scientific">Gossypium davidsonii</name>
    <name type="common">Davidson's cotton</name>
    <name type="synonym">Gossypium klotzschianum subsp. davidsonii</name>
    <dbReference type="NCBI Taxonomy" id="34287"/>
    <lineage>
        <taxon>Eukaryota</taxon>
        <taxon>Viridiplantae</taxon>
        <taxon>Streptophyta</taxon>
        <taxon>Embryophyta</taxon>
        <taxon>Tracheophyta</taxon>
        <taxon>Spermatophyta</taxon>
        <taxon>Magnoliopsida</taxon>
        <taxon>eudicotyledons</taxon>
        <taxon>Gunneridae</taxon>
        <taxon>Pentapetalae</taxon>
        <taxon>rosids</taxon>
        <taxon>malvids</taxon>
        <taxon>Malvales</taxon>
        <taxon>Malvaceae</taxon>
        <taxon>Malvoideae</taxon>
        <taxon>Gossypium</taxon>
    </lineage>
</organism>
<proteinExistence type="predicted"/>
<dbReference type="AlphaFoldDB" id="A0A7J8RUH7"/>
<name>A0A7J8RUH7_GOSDV</name>
<gene>
    <name evidence="1" type="ORF">Godav_026754</name>
</gene>
<keyword evidence="2" id="KW-1185">Reference proteome</keyword>
<dbReference type="EMBL" id="JABFAC010000007">
    <property type="protein sequence ID" value="MBA0617295.1"/>
    <property type="molecule type" value="Genomic_DNA"/>
</dbReference>